<keyword evidence="3" id="KW-0342">GTP-binding</keyword>
<dbReference type="AlphaFoldDB" id="A0A5A8CJL7"/>
<feature type="compositionally biased region" description="Gly residues" evidence="4">
    <location>
        <begin position="76"/>
        <end position="85"/>
    </location>
</feature>
<comment type="similarity">
    <text evidence="1">Belongs to the TRAFAC class translation factor GTPase superfamily. Classic translation factor GTPase family. EF-Tu/EF-1A subfamily.</text>
</comment>
<name>A0A5A8CJL7_CAFRO</name>
<dbReference type="Gene3D" id="3.40.50.300">
    <property type="entry name" value="P-loop containing nucleotide triphosphate hydrolases"/>
    <property type="match status" value="1"/>
</dbReference>
<feature type="compositionally biased region" description="Low complexity" evidence="4">
    <location>
        <begin position="172"/>
        <end position="184"/>
    </location>
</feature>
<evidence type="ECO:0000256" key="2">
    <source>
        <dbReference type="ARBA" id="ARBA00022741"/>
    </source>
</evidence>
<dbReference type="GO" id="GO:0003924">
    <property type="term" value="F:GTPase activity"/>
    <property type="evidence" value="ECO:0007669"/>
    <property type="project" value="InterPro"/>
</dbReference>
<evidence type="ECO:0000259" key="5">
    <source>
        <dbReference type="PROSITE" id="PS51722"/>
    </source>
</evidence>
<dbReference type="SUPFAM" id="SSF50465">
    <property type="entry name" value="EF-Tu/eEF-1alpha/eIF2-gamma C-terminal domain"/>
    <property type="match status" value="1"/>
</dbReference>
<dbReference type="InterPro" id="IPR050100">
    <property type="entry name" value="TRAFAC_GTPase_members"/>
</dbReference>
<dbReference type="Proteomes" id="UP000323011">
    <property type="component" value="Unassembled WGS sequence"/>
</dbReference>
<keyword evidence="2" id="KW-0547">Nucleotide-binding</keyword>
<feature type="domain" description="Tr-type G" evidence="5">
    <location>
        <begin position="286"/>
        <end position="543"/>
    </location>
</feature>
<dbReference type="SUPFAM" id="SSF52540">
    <property type="entry name" value="P-loop containing nucleoside triphosphate hydrolases"/>
    <property type="match status" value="1"/>
</dbReference>
<organism evidence="6 7">
    <name type="scientific">Cafeteria roenbergensis</name>
    <name type="common">Marine flagellate</name>
    <dbReference type="NCBI Taxonomy" id="33653"/>
    <lineage>
        <taxon>Eukaryota</taxon>
        <taxon>Sar</taxon>
        <taxon>Stramenopiles</taxon>
        <taxon>Bigyra</taxon>
        <taxon>Opalozoa</taxon>
        <taxon>Bicosoecida</taxon>
        <taxon>Cafeteriaceae</taxon>
        <taxon>Cafeteria</taxon>
    </lineage>
</organism>
<evidence type="ECO:0000313" key="7">
    <source>
        <dbReference type="Proteomes" id="UP000323011"/>
    </source>
</evidence>
<reference evidence="6 7" key="1">
    <citation type="submission" date="2019-07" db="EMBL/GenBank/DDBJ databases">
        <title>Genomes of Cafeteria roenbergensis.</title>
        <authorList>
            <person name="Fischer M.G."/>
            <person name="Hackl T."/>
            <person name="Roman M."/>
        </authorList>
    </citation>
    <scope>NUCLEOTIDE SEQUENCE [LARGE SCALE GENOMIC DNA]</scope>
    <source>
        <strain evidence="6 7">BVI</strain>
    </source>
</reference>
<dbReference type="Gene3D" id="2.40.30.10">
    <property type="entry name" value="Translation factors"/>
    <property type="match status" value="2"/>
</dbReference>
<feature type="region of interest" description="Disordered" evidence="4">
    <location>
        <begin position="172"/>
        <end position="213"/>
    </location>
</feature>
<dbReference type="PROSITE" id="PS51722">
    <property type="entry name" value="G_TR_2"/>
    <property type="match status" value="1"/>
</dbReference>
<dbReference type="PRINTS" id="PR00315">
    <property type="entry name" value="ELONGATNFCT"/>
</dbReference>
<dbReference type="InterPro" id="IPR054696">
    <property type="entry name" value="GTP-eEF1A_C"/>
</dbReference>
<evidence type="ECO:0000256" key="4">
    <source>
        <dbReference type="SAM" id="MobiDB-lite"/>
    </source>
</evidence>
<dbReference type="Pfam" id="PF00009">
    <property type="entry name" value="GTP_EFTU"/>
    <property type="match status" value="1"/>
</dbReference>
<keyword evidence="7" id="KW-1185">Reference proteome</keyword>
<dbReference type="SUPFAM" id="SSF50447">
    <property type="entry name" value="Translation proteins"/>
    <property type="match status" value="1"/>
</dbReference>
<proteinExistence type="inferred from homology"/>
<dbReference type="EMBL" id="VLTN01000023">
    <property type="protein sequence ID" value="KAA0152061.1"/>
    <property type="molecule type" value="Genomic_DNA"/>
</dbReference>
<feature type="region of interest" description="Disordered" evidence="4">
    <location>
        <begin position="1"/>
        <end position="85"/>
    </location>
</feature>
<dbReference type="InterPro" id="IPR009001">
    <property type="entry name" value="Transl_elong_EF1A/Init_IF2_C"/>
</dbReference>
<sequence length="888" mass="88199">MSRKGTAGAAFDMDDVDDGRIDVELEALPEDPLHGGDEGFSGPARPEATGISMDAVDWDTGGSSATKRKGRKGRKGAGGAGGDAAGSSAGLGGLGALGGGIGGGIGGGGLGGWRTTSGGGGGGGGGGGLLGASLAASAGSVRSFASPASRSSASGAAGATFASPAAASASAHAGGAATGPAPVAVKRSAETRDAAHTAVSMSGKAAALARRRNRQRIHRVAAPLPRPPPAVGAALRAVDARYAGYKAAKKVRATEADPAATTAAIAATSAAPAFADPCSPAAEGWAEEVAVAVLGHVDSGKSTIVGHTLSLAGHVDRREARFNASGAAAIGKGSFAHAWVMDRSEEERERGITIDVSVRRVGLQAPSAALADADAAAAAAGIAPGTAAAFPSSILASGAEAALPNAERQLCILDAPGHRALVEGAIGAVAQADIALLVVPAAEGEFATATAATGTAREHAIAARSLGVTRVVVAVNKMDAVGWSEARFEAVREAMTQLLCGDLAFSKSHVVFVPVSGMAGDNLRYTLAECAAAATATAAAAAEADAATAAAAVAPAARAASSRSESGGAGPSAVEAAAAALRSAARWYSLDRMGPAGSDAAATGLPVLPGTSCAPCGARGLTLLEALRCVKRTTPKDTRDVCKPLRLCVADVYRSDAAGASGTIVVGRVASGWVEHRKPLVALPSAAGTPQVSVKSVQPAGGLTAGPRTAGWAGQTLELTLGGVTEAVVIRPGTVLCWPSHPVPVVSEVKVQLVMVSHSLLGQAAAAAASSAADPAVASSADWDGGDDGAFNLAPLLPVVVGSRLKWLSTTADCFCRVVAILHTTNKDGDILKHRPRILRNGCRAVVRLRFESPVPMEASKHHRRIGRFLLRQGVRTAAAGTVLRVYK</sequence>
<evidence type="ECO:0000313" key="6">
    <source>
        <dbReference type="EMBL" id="KAA0152061.1"/>
    </source>
</evidence>
<dbReference type="Pfam" id="PF22594">
    <property type="entry name" value="GTP-eEF1A_C"/>
    <property type="match status" value="1"/>
</dbReference>
<accession>A0A5A8CJL7</accession>
<dbReference type="InterPro" id="IPR009000">
    <property type="entry name" value="Transl_B-barrel_sf"/>
</dbReference>
<dbReference type="PANTHER" id="PTHR23115">
    <property type="entry name" value="TRANSLATION FACTOR"/>
    <property type="match status" value="1"/>
</dbReference>
<evidence type="ECO:0000256" key="3">
    <source>
        <dbReference type="ARBA" id="ARBA00023134"/>
    </source>
</evidence>
<gene>
    <name evidence="6" type="ORF">FNF29_04175</name>
</gene>
<comment type="caution">
    <text evidence="6">The sequence shown here is derived from an EMBL/GenBank/DDBJ whole genome shotgun (WGS) entry which is preliminary data.</text>
</comment>
<dbReference type="PROSITE" id="PS00301">
    <property type="entry name" value="G_TR_1"/>
    <property type="match status" value="1"/>
</dbReference>
<feature type="compositionally biased region" description="Basic residues" evidence="4">
    <location>
        <begin position="66"/>
        <end position="75"/>
    </location>
</feature>
<dbReference type="GO" id="GO:0005525">
    <property type="term" value="F:GTP binding"/>
    <property type="evidence" value="ECO:0007669"/>
    <property type="project" value="UniProtKB-KW"/>
</dbReference>
<dbReference type="InterPro" id="IPR031157">
    <property type="entry name" value="G_TR_CS"/>
</dbReference>
<protein>
    <recommendedName>
        <fullName evidence="5">Tr-type G domain-containing protein</fullName>
    </recommendedName>
</protein>
<evidence type="ECO:0000256" key="1">
    <source>
        <dbReference type="ARBA" id="ARBA00007249"/>
    </source>
</evidence>
<dbReference type="InterPro" id="IPR000795">
    <property type="entry name" value="T_Tr_GTP-bd_dom"/>
</dbReference>
<dbReference type="InterPro" id="IPR027417">
    <property type="entry name" value="P-loop_NTPase"/>
</dbReference>